<feature type="transmembrane region" description="Helical" evidence="6">
    <location>
        <begin position="30"/>
        <end position="48"/>
    </location>
</feature>
<evidence type="ECO:0000256" key="3">
    <source>
        <dbReference type="ARBA" id="ARBA00022692"/>
    </source>
</evidence>
<dbReference type="Proteomes" id="UP000054845">
    <property type="component" value="Unassembled WGS sequence"/>
</dbReference>
<evidence type="ECO:0000256" key="4">
    <source>
        <dbReference type="ARBA" id="ARBA00022989"/>
    </source>
</evidence>
<feature type="transmembrane region" description="Helical" evidence="6">
    <location>
        <begin position="298"/>
        <end position="317"/>
    </location>
</feature>
<accession>A0A0P1BN85</accession>
<dbReference type="GO" id="GO:0016627">
    <property type="term" value="F:oxidoreductase activity, acting on the CH-CH group of donors"/>
    <property type="evidence" value="ECO:0007669"/>
    <property type="project" value="InterPro"/>
</dbReference>
<dbReference type="AlphaFoldDB" id="A0A0P1BN85"/>
<organism evidence="8 9">
    <name type="scientific">Ceraceosorus bombacis</name>
    <dbReference type="NCBI Taxonomy" id="401625"/>
    <lineage>
        <taxon>Eukaryota</taxon>
        <taxon>Fungi</taxon>
        <taxon>Dikarya</taxon>
        <taxon>Basidiomycota</taxon>
        <taxon>Ustilaginomycotina</taxon>
        <taxon>Exobasidiomycetes</taxon>
        <taxon>Ceraceosorales</taxon>
        <taxon>Ceraceosoraceae</taxon>
        <taxon>Ceraceosorus</taxon>
    </lineage>
</organism>
<dbReference type="GO" id="GO:0006629">
    <property type="term" value="P:lipid metabolic process"/>
    <property type="evidence" value="ECO:0007669"/>
    <property type="project" value="InterPro"/>
</dbReference>
<dbReference type="OrthoDB" id="5788137at2759"/>
<comment type="subcellular location">
    <subcellularLocation>
        <location evidence="1">Membrane</location>
        <topology evidence="1">Multi-pass membrane protein</topology>
    </subcellularLocation>
</comment>
<sequence>MTSAFSSLLAFGGFPAPSFSKATAADVYVLAVLIFKYFPLMTPLVKLFNAPHGRFAVLHSKLNLPGNAAWLAMEIWSPLLFALSVASPVLSHSSTQAVLTNLVSPSWSRVASLPTPNLILAAAYIAHYTHRAVLQPLRSPARSPIHLSVALSATAFNLLNGFVMGSWIGGRSPSMLLPSSILSVSALLPRNPSLTGAKGAATAPLASPGLLPESALYSPLFWMGVIGWAVGFAGNVYHDEILMDIRRPKAGEADPASKAYISFPNYLCEWIEWSFYALGALSLSAISPLSRANTSPPLVWWAYPLLLLSAPPALFVLSEITAMLPRALNGHAWYRAKFGVQGDGKGGRYPAERKAIFPGLL</sequence>
<dbReference type="InterPro" id="IPR039357">
    <property type="entry name" value="SRD5A/TECR"/>
</dbReference>
<evidence type="ECO:0000256" key="1">
    <source>
        <dbReference type="ARBA" id="ARBA00004141"/>
    </source>
</evidence>
<keyword evidence="3 6" id="KW-0812">Transmembrane</keyword>
<evidence type="ECO:0000256" key="5">
    <source>
        <dbReference type="ARBA" id="ARBA00023136"/>
    </source>
</evidence>
<proteinExistence type="inferred from homology"/>
<feature type="transmembrane region" description="Helical" evidence="6">
    <location>
        <begin position="68"/>
        <end position="86"/>
    </location>
</feature>
<protein>
    <submittedName>
        <fullName evidence="8">Steroid reductase</fullName>
    </submittedName>
</protein>
<feature type="transmembrane region" description="Helical" evidence="6">
    <location>
        <begin position="220"/>
        <end position="237"/>
    </location>
</feature>
<dbReference type="PANTHER" id="PTHR10556">
    <property type="entry name" value="3-OXO-5-ALPHA-STEROID 4-DEHYDROGENASE"/>
    <property type="match status" value="1"/>
</dbReference>
<dbReference type="GO" id="GO:0016020">
    <property type="term" value="C:membrane"/>
    <property type="evidence" value="ECO:0007669"/>
    <property type="project" value="UniProtKB-SubCell"/>
</dbReference>
<keyword evidence="4 6" id="KW-1133">Transmembrane helix</keyword>
<evidence type="ECO:0000313" key="8">
    <source>
        <dbReference type="EMBL" id="CEH17462.1"/>
    </source>
</evidence>
<evidence type="ECO:0000313" key="9">
    <source>
        <dbReference type="Proteomes" id="UP000054845"/>
    </source>
</evidence>
<dbReference type="STRING" id="401625.A0A0P1BN85"/>
<dbReference type="Pfam" id="PF02544">
    <property type="entry name" value="Steroid_dh"/>
    <property type="match status" value="1"/>
</dbReference>
<reference evidence="8 9" key="1">
    <citation type="submission" date="2014-09" db="EMBL/GenBank/DDBJ databases">
        <authorList>
            <person name="Magalhaes I.L.F."/>
            <person name="Oliveira U."/>
            <person name="Santos F.R."/>
            <person name="Vidigal T.H.D.A."/>
            <person name="Brescovit A.D."/>
            <person name="Santos A.J."/>
        </authorList>
    </citation>
    <scope>NUCLEOTIDE SEQUENCE [LARGE SCALE GENOMIC DNA]</scope>
</reference>
<dbReference type="EMBL" id="CCYA01000265">
    <property type="protein sequence ID" value="CEH17462.1"/>
    <property type="molecule type" value="Genomic_DNA"/>
</dbReference>
<feature type="domain" description="3-oxo-5-alpha-steroid 4-dehydrogenase C-terminal" evidence="7">
    <location>
        <begin position="216"/>
        <end position="286"/>
    </location>
</feature>
<evidence type="ECO:0000256" key="6">
    <source>
        <dbReference type="SAM" id="Phobius"/>
    </source>
</evidence>
<keyword evidence="5 6" id="KW-0472">Membrane</keyword>
<dbReference type="PANTHER" id="PTHR10556:SF43">
    <property type="entry name" value="STEROID 5-ALPHA-REDUCTASE DET2"/>
    <property type="match status" value="1"/>
</dbReference>
<feature type="transmembrane region" description="Helical" evidence="6">
    <location>
        <begin position="267"/>
        <end position="286"/>
    </location>
</feature>
<feature type="transmembrane region" description="Helical" evidence="6">
    <location>
        <begin position="147"/>
        <end position="168"/>
    </location>
</feature>
<keyword evidence="9" id="KW-1185">Reference proteome</keyword>
<dbReference type="InterPro" id="IPR001104">
    <property type="entry name" value="3-oxo-5_a-steroid_4-DH_C"/>
</dbReference>
<comment type="similarity">
    <text evidence="2">Belongs to the steroid 5-alpha reductase family.</text>
</comment>
<evidence type="ECO:0000259" key="7">
    <source>
        <dbReference type="Pfam" id="PF02544"/>
    </source>
</evidence>
<name>A0A0P1BN85_9BASI</name>
<evidence type="ECO:0000256" key="2">
    <source>
        <dbReference type="ARBA" id="ARBA00007742"/>
    </source>
</evidence>
<feature type="transmembrane region" description="Helical" evidence="6">
    <location>
        <begin position="106"/>
        <end position="126"/>
    </location>
</feature>